<accession>A0A4S4D5V3</accession>
<evidence type="ECO:0000256" key="3">
    <source>
        <dbReference type="ARBA" id="ARBA00022679"/>
    </source>
</evidence>
<keyword evidence="3" id="KW-0808">Transferase</keyword>
<comment type="caution">
    <text evidence="6">The sequence shown here is derived from an EMBL/GenBank/DDBJ whole genome shotgun (WGS) entry which is preliminary data.</text>
</comment>
<keyword evidence="4" id="KW-0479">Metal-binding</keyword>
<dbReference type="SUPFAM" id="SSF53335">
    <property type="entry name" value="S-adenosyl-L-methionine-dependent methyltransferases"/>
    <property type="match status" value="2"/>
</dbReference>
<dbReference type="AlphaFoldDB" id="A0A4S4D5V3"/>
<evidence type="ECO:0000256" key="4">
    <source>
        <dbReference type="ARBA" id="ARBA00022723"/>
    </source>
</evidence>
<dbReference type="InterPro" id="IPR042086">
    <property type="entry name" value="MeTrfase_capping"/>
</dbReference>
<dbReference type="GO" id="GO:0046872">
    <property type="term" value="F:metal ion binding"/>
    <property type="evidence" value="ECO:0007669"/>
    <property type="project" value="UniProtKB-KW"/>
</dbReference>
<evidence type="ECO:0000256" key="2">
    <source>
        <dbReference type="ARBA" id="ARBA00022603"/>
    </source>
</evidence>
<dbReference type="Gene3D" id="3.40.50.150">
    <property type="entry name" value="Vaccinia Virus protein VP39"/>
    <property type="match status" value="3"/>
</dbReference>
<dbReference type="InterPro" id="IPR005299">
    <property type="entry name" value="MeTrfase_7"/>
</dbReference>
<keyword evidence="7" id="KW-1185">Reference proteome</keyword>
<evidence type="ECO:0008006" key="8">
    <source>
        <dbReference type="Google" id="ProtNLM"/>
    </source>
</evidence>
<dbReference type="Gene3D" id="1.10.1200.270">
    <property type="entry name" value="Methyltransferase, alpha-helical capping domain"/>
    <property type="match status" value="1"/>
</dbReference>
<sequence length="486" mass="54354">MSSNLELPMSGGDGANSYSKNSRYQDEAINLVKEMIIEAIAKKFDITSLSFSSSTIQIADLGCSVGPNTFKAMKSIVEAIKWKYHSKNLTTDMPEFQLFFNDHASNDFNTLFTTLPPDRQYFAAGVPGSFYGRLFPKSSIHLMYSSFALHWLSKVPEELLDNGSLAWNKGKIHYTSASKEIANVYATQFAKDMDTFFNARADEIIVGGMMILIILGLADGVHYSQDPRRPFFDAFNQSLLDMVKLGMINEDEVDSFNLPLYITTSPKEMTKLVERNGCFSIERMEDEATNVVKEMIKEAIAKKFDVPSLSFSSNTIRIADLGCSVGPNTFNAMKNILEAIEWKYHSKNLTTEMPEFQLFFNDHASNDFNTLFTTLPADSRGMMILIMPGLANGVQCSQDPCCPFFMLSTNLLDMVKLGMINEDEVESFNLPLYTASAKEMTKLMERNGCFSIERMEVRLEMRGKSAACAGERSARAGMDAARAGLR</sequence>
<dbReference type="GO" id="GO:0008168">
    <property type="term" value="F:methyltransferase activity"/>
    <property type="evidence" value="ECO:0007669"/>
    <property type="project" value="UniProtKB-KW"/>
</dbReference>
<comment type="similarity">
    <text evidence="1">Belongs to the methyltransferase superfamily. Type-7 methyltransferase family.</text>
</comment>
<organism evidence="6 7">
    <name type="scientific">Camellia sinensis var. sinensis</name>
    <name type="common">China tea</name>
    <dbReference type="NCBI Taxonomy" id="542762"/>
    <lineage>
        <taxon>Eukaryota</taxon>
        <taxon>Viridiplantae</taxon>
        <taxon>Streptophyta</taxon>
        <taxon>Embryophyta</taxon>
        <taxon>Tracheophyta</taxon>
        <taxon>Spermatophyta</taxon>
        <taxon>Magnoliopsida</taxon>
        <taxon>eudicotyledons</taxon>
        <taxon>Gunneridae</taxon>
        <taxon>Pentapetalae</taxon>
        <taxon>asterids</taxon>
        <taxon>Ericales</taxon>
        <taxon>Theaceae</taxon>
        <taxon>Camellia</taxon>
    </lineage>
</organism>
<protein>
    <recommendedName>
        <fullName evidence="8">S-adenosylmethionine-dependent methyltransferase</fullName>
    </recommendedName>
</protein>
<dbReference type="PANTHER" id="PTHR31009">
    <property type="entry name" value="S-ADENOSYL-L-METHIONINE:CARBOXYL METHYLTRANSFERASE FAMILY PROTEIN"/>
    <property type="match status" value="1"/>
</dbReference>
<keyword evidence="2" id="KW-0489">Methyltransferase</keyword>
<evidence type="ECO:0000313" key="6">
    <source>
        <dbReference type="EMBL" id="THF97750.1"/>
    </source>
</evidence>
<dbReference type="EMBL" id="SDRB02012444">
    <property type="protein sequence ID" value="THF97750.1"/>
    <property type="molecule type" value="Genomic_DNA"/>
</dbReference>
<dbReference type="InterPro" id="IPR029063">
    <property type="entry name" value="SAM-dependent_MTases_sf"/>
</dbReference>
<evidence type="ECO:0000313" key="7">
    <source>
        <dbReference type="Proteomes" id="UP000306102"/>
    </source>
</evidence>
<evidence type="ECO:0000256" key="5">
    <source>
        <dbReference type="ARBA" id="ARBA00022842"/>
    </source>
</evidence>
<keyword evidence="5" id="KW-0460">Magnesium</keyword>
<dbReference type="GO" id="GO:0032259">
    <property type="term" value="P:methylation"/>
    <property type="evidence" value="ECO:0007669"/>
    <property type="project" value="UniProtKB-KW"/>
</dbReference>
<name>A0A4S4D5V3_CAMSN</name>
<dbReference type="Pfam" id="PF03492">
    <property type="entry name" value="Methyltransf_7"/>
    <property type="match status" value="3"/>
</dbReference>
<dbReference type="Proteomes" id="UP000306102">
    <property type="component" value="Unassembled WGS sequence"/>
</dbReference>
<gene>
    <name evidence="6" type="ORF">TEA_002856</name>
</gene>
<evidence type="ECO:0000256" key="1">
    <source>
        <dbReference type="ARBA" id="ARBA00007967"/>
    </source>
</evidence>
<proteinExistence type="inferred from homology"/>
<reference evidence="6 7" key="1">
    <citation type="journal article" date="2018" name="Proc. Natl. Acad. Sci. U.S.A.">
        <title>Draft genome sequence of Camellia sinensis var. sinensis provides insights into the evolution of the tea genome and tea quality.</title>
        <authorList>
            <person name="Wei C."/>
            <person name="Yang H."/>
            <person name="Wang S."/>
            <person name="Zhao J."/>
            <person name="Liu C."/>
            <person name="Gao L."/>
            <person name="Xia E."/>
            <person name="Lu Y."/>
            <person name="Tai Y."/>
            <person name="She G."/>
            <person name="Sun J."/>
            <person name="Cao H."/>
            <person name="Tong W."/>
            <person name="Gao Q."/>
            <person name="Li Y."/>
            <person name="Deng W."/>
            <person name="Jiang X."/>
            <person name="Wang W."/>
            <person name="Chen Q."/>
            <person name="Zhang S."/>
            <person name="Li H."/>
            <person name="Wu J."/>
            <person name="Wang P."/>
            <person name="Li P."/>
            <person name="Shi C."/>
            <person name="Zheng F."/>
            <person name="Jian J."/>
            <person name="Huang B."/>
            <person name="Shan D."/>
            <person name="Shi M."/>
            <person name="Fang C."/>
            <person name="Yue Y."/>
            <person name="Li F."/>
            <person name="Li D."/>
            <person name="Wei S."/>
            <person name="Han B."/>
            <person name="Jiang C."/>
            <person name="Yin Y."/>
            <person name="Xia T."/>
            <person name="Zhang Z."/>
            <person name="Bennetzen J.L."/>
            <person name="Zhao S."/>
            <person name="Wan X."/>
        </authorList>
    </citation>
    <scope>NUCLEOTIDE SEQUENCE [LARGE SCALE GENOMIC DNA]</scope>
    <source>
        <strain evidence="7">cv. Shuchazao</strain>
        <tissue evidence="6">Leaf</tissue>
    </source>
</reference>